<dbReference type="AlphaFoldDB" id="A0A8X6NTV4"/>
<feature type="region of interest" description="Disordered" evidence="1">
    <location>
        <begin position="1"/>
        <end position="23"/>
    </location>
</feature>
<name>A0A8X6NTV4_NEPPI</name>
<reference evidence="2" key="1">
    <citation type="submission" date="2020-08" db="EMBL/GenBank/DDBJ databases">
        <title>Multicomponent nature underlies the extraordinary mechanical properties of spider dragline silk.</title>
        <authorList>
            <person name="Kono N."/>
            <person name="Nakamura H."/>
            <person name="Mori M."/>
            <person name="Yoshida Y."/>
            <person name="Ohtoshi R."/>
            <person name="Malay A.D."/>
            <person name="Moran D.A.P."/>
            <person name="Tomita M."/>
            <person name="Numata K."/>
            <person name="Arakawa K."/>
        </authorList>
    </citation>
    <scope>NUCLEOTIDE SEQUENCE</scope>
</reference>
<sequence length="96" mass="10995">MLKRCSFNTSLQTQSERTDSHSPAVLNSECRRKEFDFKTSIPQGSTPGRAFSCVSPFGCTIPPYSKEASSEQLLVGFLDKFEQKEKRKWVLFRLQL</sequence>
<dbReference type="EMBL" id="BMAW01108605">
    <property type="protein sequence ID" value="GFT34897.1"/>
    <property type="molecule type" value="Genomic_DNA"/>
</dbReference>
<keyword evidence="3" id="KW-1185">Reference proteome</keyword>
<evidence type="ECO:0000256" key="1">
    <source>
        <dbReference type="SAM" id="MobiDB-lite"/>
    </source>
</evidence>
<accession>A0A8X6NTV4</accession>
<proteinExistence type="predicted"/>
<feature type="compositionally biased region" description="Polar residues" evidence="1">
    <location>
        <begin position="1"/>
        <end position="15"/>
    </location>
</feature>
<evidence type="ECO:0000313" key="2">
    <source>
        <dbReference type="EMBL" id="GFT34897.1"/>
    </source>
</evidence>
<gene>
    <name evidence="2" type="ORF">NPIL_541551</name>
</gene>
<dbReference type="Proteomes" id="UP000887013">
    <property type="component" value="Unassembled WGS sequence"/>
</dbReference>
<evidence type="ECO:0000313" key="3">
    <source>
        <dbReference type="Proteomes" id="UP000887013"/>
    </source>
</evidence>
<protein>
    <submittedName>
        <fullName evidence="2">Uncharacterized protein</fullName>
    </submittedName>
</protein>
<comment type="caution">
    <text evidence="2">The sequence shown here is derived from an EMBL/GenBank/DDBJ whole genome shotgun (WGS) entry which is preliminary data.</text>
</comment>
<organism evidence="2 3">
    <name type="scientific">Nephila pilipes</name>
    <name type="common">Giant wood spider</name>
    <name type="synonym">Nephila maculata</name>
    <dbReference type="NCBI Taxonomy" id="299642"/>
    <lineage>
        <taxon>Eukaryota</taxon>
        <taxon>Metazoa</taxon>
        <taxon>Ecdysozoa</taxon>
        <taxon>Arthropoda</taxon>
        <taxon>Chelicerata</taxon>
        <taxon>Arachnida</taxon>
        <taxon>Araneae</taxon>
        <taxon>Araneomorphae</taxon>
        <taxon>Entelegynae</taxon>
        <taxon>Araneoidea</taxon>
        <taxon>Nephilidae</taxon>
        <taxon>Nephila</taxon>
    </lineage>
</organism>